<accession>A0AAV7GUY1</accession>
<protein>
    <submittedName>
        <fullName evidence="1">Uncharacterized protein</fullName>
    </submittedName>
</protein>
<reference evidence="1 2" key="1">
    <citation type="journal article" date="2021" name="Hortic Res">
        <title>Chromosome-scale assembly of the Dendrobium chrysotoxum genome enhances the understanding of orchid evolution.</title>
        <authorList>
            <person name="Zhang Y."/>
            <person name="Zhang G.Q."/>
            <person name="Zhang D."/>
            <person name="Liu X.D."/>
            <person name="Xu X.Y."/>
            <person name="Sun W.H."/>
            <person name="Yu X."/>
            <person name="Zhu X."/>
            <person name="Wang Z.W."/>
            <person name="Zhao X."/>
            <person name="Zhong W.Y."/>
            <person name="Chen H."/>
            <person name="Yin W.L."/>
            <person name="Huang T."/>
            <person name="Niu S.C."/>
            <person name="Liu Z.J."/>
        </authorList>
    </citation>
    <scope>NUCLEOTIDE SEQUENCE [LARGE SCALE GENOMIC DNA]</scope>
    <source>
        <strain evidence="1">Lindl</strain>
    </source>
</reference>
<dbReference type="EMBL" id="JAGFBR010000010">
    <property type="protein sequence ID" value="KAH0459895.1"/>
    <property type="molecule type" value="Genomic_DNA"/>
</dbReference>
<comment type="caution">
    <text evidence="1">The sequence shown here is derived from an EMBL/GenBank/DDBJ whole genome shotgun (WGS) entry which is preliminary data.</text>
</comment>
<keyword evidence="2" id="KW-1185">Reference proteome</keyword>
<name>A0AAV7GUY1_DENCH</name>
<evidence type="ECO:0000313" key="1">
    <source>
        <dbReference type="EMBL" id="KAH0459895.1"/>
    </source>
</evidence>
<dbReference type="AlphaFoldDB" id="A0AAV7GUY1"/>
<dbReference type="Proteomes" id="UP000775213">
    <property type="component" value="Unassembled WGS sequence"/>
</dbReference>
<proteinExistence type="predicted"/>
<organism evidence="1 2">
    <name type="scientific">Dendrobium chrysotoxum</name>
    <name type="common">Orchid</name>
    <dbReference type="NCBI Taxonomy" id="161865"/>
    <lineage>
        <taxon>Eukaryota</taxon>
        <taxon>Viridiplantae</taxon>
        <taxon>Streptophyta</taxon>
        <taxon>Embryophyta</taxon>
        <taxon>Tracheophyta</taxon>
        <taxon>Spermatophyta</taxon>
        <taxon>Magnoliopsida</taxon>
        <taxon>Liliopsida</taxon>
        <taxon>Asparagales</taxon>
        <taxon>Orchidaceae</taxon>
        <taxon>Epidendroideae</taxon>
        <taxon>Malaxideae</taxon>
        <taxon>Dendrobiinae</taxon>
        <taxon>Dendrobium</taxon>
    </lineage>
</organism>
<evidence type="ECO:0000313" key="2">
    <source>
        <dbReference type="Proteomes" id="UP000775213"/>
    </source>
</evidence>
<gene>
    <name evidence="1" type="ORF">IEQ34_010558</name>
</gene>
<sequence length="167" mass="19124">MKNEWVLRKKWGRLKELPHSPNIREEEILKILNSFDIESLQHELRYISRCVTEESLFKVELSIQAGRSHAIQLKKSEKIPEANSNVLKRSVSHSSEVKDLEHQSLEKGFTHGFLKGVRLVHHKTRVDIEGLTTSQAFEDSPVDSGDDGIESELKKAFSSDDDYIEIA</sequence>